<keyword evidence="5" id="KW-0560">Oxidoreductase</keyword>
<dbReference type="GO" id="GO:0016491">
    <property type="term" value="F:oxidoreductase activity"/>
    <property type="evidence" value="ECO:0007669"/>
    <property type="project" value="UniProtKB-KW"/>
</dbReference>
<dbReference type="GO" id="GO:0046872">
    <property type="term" value="F:metal ion binding"/>
    <property type="evidence" value="ECO:0007669"/>
    <property type="project" value="UniProtKB-KW"/>
</dbReference>
<evidence type="ECO:0000256" key="3">
    <source>
        <dbReference type="ARBA" id="ARBA00022596"/>
    </source>
</evidence>
<keyword evidence="4" id="KW-0479">Metal-binding</keyword>
<evidence type="ECO:0000313" key="6">
    <source>
        <dbReference type="EMBL" id="GAH84203.1"/>
    </source>
</evidence>
<dbReference type="SUPFAM" id="SSF56762">
    <property type="entry name" value="HydB/Nqo4-like"/>
    <property type="match status" value="1"/>
</dbReference>
<evidence type="ECO:0000256" key="4">
    <source>
        <dbReference type="ARBA" id="ARBA00022723"/>
    </source>
</evidence>
<evidence type="ECO:0000256" key="1">
    <source>
        <dbReference type="ARBA" id="ARBA00001967"/>
    </source>
</evidence>
<evidence type="ECO:0000256" key="2">
    <source>
        <dbReference type="ARBA" id="ARBA00009292"/>
    </source>
</evidence>
<dbReference type="PANTHER" id="PTHR43600:SF2">
    <property type="entry name" value="F420-NON-REDUCING HYDROGENASE VHU SUBUNIT A"/>
    <property type="match status" value="1"/>
</dbReference>
<feature type="non-terminal residue" evidence="6">
    <location>
        <position position="1"/>
    </location>
</feature>
<dbReference type="Gene3D" id="1.10.645.10">
    <property type="entry name" value="Cytochrome-c3 Hydrogenase, chain B"/>
    <property type="match status" value="1"/>
</dbReference>
<dbReference type="AlphaFoldDB" id="X1KQB9"/>
<dbReference type="PANTHER" id="PTHR43600">
    <property type="entry name" value="COENZYME F420 HYDROGENASE, SUBUNIT ALPHA"/>
    <property type="match status" value="1"/>
</dbReference>
<evidence type="ECO:0008006" key="7">
    <source>
        <dbReference type="Google" id="ProtNLM"/>
    </source>
</evidence>
<dbReference type="InterPro" id="IPR029014">
    <property type="entry name" value="NiFe-Hase_large"/>
</dbReference>
<gene>
    <name evidence="6" type="ORF">S03H2_57818</name>
</gene>
<evidence type="ECO:0000256" key="5">
    <source>
        <dbReference type="ARBA" id="ARBA00023002"/>
    </source>
</evidence>
<keyword evidence="3" id="KW-0533">Nickel</keyword>
<reference evidence="6" key="1">
    <citation type="journal article" date="2014" name="Front. Microbiol.">
        <title>High frequency of phylogenetically diverse reductive dehalogenase-homologous genes in deep subseafloor sedimentary metagenomes.</title>
        <authorList>
            <person name="Kawai M."/>
            <person name="Futagami T."/>
            <person name="Toyoda A."/>
            <person name="Takaki Y."/>
            <person name="Nishi S."/>
            <person name="Hori S."/>
            <person name="Arai W."/>
            <person name="Tsubouchi T."/>
            <person name="Morono Y."/>
            <person name="Uchiyama I."/>
            <person name="Ito T."/>
            <person name="Fujiyama A."/>
            <person name="Inagaki F."/>
            <person name="Takami H."/>
        </authorList>
    </citation>
    <scope>NUCLEOTIDE SEQUENCE</scope>
    <source>
        <strain evidence="6">Expedition CK06-06</strain>
    </source>
</reference>
<sequence length="80" mass="8833">LNLVVASAQNYGAMSIDIRNVAKNLIKNGQVSNGILNMVEMGFRSYDPCFSCATHAAIVQMPIQLIIHNSDGEEIRRITR</sequence>
<dbReference type="EMBL" id="BARU01037073">
    <property type="protein sequence ID" value="GAH84203.1"/>
    <property type="molecule type" value="Genomic_DNA"/>
</dbReference>
<name>X1KQB9_9ZZZZ</name>
<comment type="cofactor">
    <cofactor evidence="1">
        <name>Ni(2+)</name>
        <dbReference type="ChEBI" id="CHEBI:49786"/>
    </cofactor>
</comment>
<comment type="similarity">
    <text evidence="2">Belongs to the [NiFe]/[NiFeSe] hydrogenase large subunit family.</text>
</comment>
<protein>
    <recommendedName>
        <fullName evidence="7">Ni/Fe hydrogenase subunit alpha</fullName>
    </recommendedName>
</protein>
<comment type="caution">
    <text evidence="6">The sequence shown here is derived from an EMBL/GenBank/DDBJ whole genome shotgun (WGS) entry which is preliminary data.</text>
</comment>
<organism evidence="6">
    <name type="scientific">marine sediment metagenome</name>
    <dbReference type="NCBI Taxonomy" id="412755"/>
    <lineage>
        <taxon>unclassified sequences</taxon>
        <taxon>metagenomes</taxon>
        <taxon>ecological metagenomes</taxon>
    </lineage>
</organism>
<proteinExistence type="inferred from homology"/>
<accession>X1KQB9</accession>